<protein>
    <submittedName>
        <fullName evidence="1">Uncharacterized protein</fullName>
    </submittedName>
</protein>
<proteinExistence type="predicted"/>
<dbReference type="OrthoDB" id="4803627at2759"/>
<name>A0A835LHC5_9MAGN</name>
<gene>
    <name evidence="1" type="ORF">IFM89_001481</name>
</gene>
<evidence type="ECO:0000313" key="2">
    <source>
        <dbReference type="Proteomes" id="UP000631114"/>
    </source>
</evidence>
<sequence length="143" mass="15684">MSHNLQAMESWCFGELRLTASLTKDSYGGWPLHTFFIQMLGTSWSAFPLNPTTNPDAESGYGAGHIDPVKVVSPGLVYDAIESDYLKFLCNIGIGEKVFPNGDRYAGSFKGLLPHGKGNIHGRMEQDMMANGMWKMTGVGNFC</sequence>
<comment type="caution">
    <text evidence="1">The sequence shown here is derived from an EMBL/GenBank/DDBJ whole genome shotgun (WGS) entry which is preliminary data.</text>
</comment>
<dbReference type="EMBL" id="JADFTS010000009">
    <property type="protein sequence ID" value="KAF9587381.1"/>
    <property type="molecule type" value="Genomic_DNA"/>
</dbReference>
<dbReference type="Proteomes" id="UP000631114">
    <property type="component" value="Unassembled WGS sequence"/>
</dbReference>
<dbReference type="InterPro" id="IPR036852">
    <property type="entry name" value="Peptidase_S8/S53_dom_sf"/>
</dbReference>
<keyword evidence="2" id="KW-1185">Reference proteome</keyword>
<dbReference type="Gene3D" id="3.40.50.200">
    <property type="entry name" value="Peptidase S8/S53 domain"/>
    <property type="match status" value="1"/>
</dbReference>
<reference evidence="1 2" key="1">
    <citation type="submission" date="2020-10" db="EMBL/GenBank/DDBJ databases">
        <title>The Coptis chinensis genome and diversification of protoberbering-type alkaloids.</title>
        <authorList>
            <person name="Wang B."/>
            <person name="Shu S."/>
            <person name="Song C."/>
            <person name="Liu Y."/>
        </authorList>
    </citation>
    <scope>NUCLEOTIDE SEQUENCE [LARGE SCALE GENOMIC DNA]</scope>
    <source>
        <strain evidence="1">HL-2020</strain>
        <tissue evidence="1">Leaf</tissue>
    </source>
</reference>
<evidence type="ECO:0000313" key="1">
    <source>
        <dbReference type="EMBL" id="KAF9587381.1"/>
    </source>
</evidence>
<dbReference type="GO" id="GO:0004252">
    <property type="term" value="F:serine-type endopeptidase activity"/>
    <property type="evidence" value="ECO:0007669"/>
    <property type="project" value="InterPro"/>
</dbReference>
<accession>A0A835LHC5</accession>
<dbReference type="AlphaFoldDB" id="A0A835LHC5"/>
<dbReference type="GO" id="GO:0006508">
    <property type="term" value="P:proteolysis"/>
    <property type="evidence" value="ECO:0007669"/>
    <property type="project" value="InterPro"/>
</dbReference>
<organism evidence="1 2">
    <name type="scientific">Coptis chinensis</name>
    <dbReference type="NCBI Taxonomy" id="261450"/>
    <lineage>
        <taxon>Eukaryota</taxon>
        <taxon>Viridiplantae</taxon>
        <taxon>Streptophyta</taxon>
        <taxon>Embryophyta</taxon>
        <taxon>Tracheophyta</taxon>
        <taxon>Spermatophyta</taxon>
        <taxon>Magnoliopsida</taxon>
        <taxon>Ranunculales</taxon>
        <taxon>Ranunculaceae</taxon>
        <taxon>Coptidoideae</taxon>
        <taxon>Coptis</taxon>
    </lineage>
</organism>